<protein>
    <submittedName>
        <fullName evidence="1">Uncharacterized protein</fullName>
    </submittedName>
</protein>
<gene>
    <name evidence="1" type="ORF">CLV42_10831</name>
</gene>
<name>A0A2P8G2A6_9BACT</name>
<comment type="caution">
    <text evidence="1">The sequence shown here is derived from an EMBL/GenBank/DDBJ whole genome shotgun (WGS) entry which is preliminary data.</text>
</comment>
<sequence length="76" mass="8802">MVYSWIKCLLMLCITGNIPNVGLNLMHCKGAMNKRVYQTVRQLLNAENIFIPIFLHCLFNDIYWAQNKTPIDENAS</sequence>
<dbReference type="Proteomes" id="UP000240978">
    <property type="component" value="Unassembled WGS sequence"/>
</dbReference>
<evidence type="ECO:0000313" key="1">
    <source>
        <dbReference type="EMBL" id="PSL28112.1"/>
    </source>
</evidence>
<dbReference type="EMBL" id="PYGK01000008">
    <property type="protein sequence ID" value="PSL28112.1"/>
    <property type="molecule type" value="Genomic_DNA"/>
</dbReference>
<reference evidence="1 2" key="1">
    <citation type="submission" date="2018-03" db="EMBL/GenBank/DDBJ databases">
        <title>Genomic Encyclopedia of Archaeal and Bacterial Type Strains, Phase II (KMG-II): from individual species to whole genera.</title>
        <authorList>
            <person name="Goeker M."/>
        </authorList>
    </citation>
    <scope>NUCLEOTIDE SEQUENCE [LARGE SCALE GENOMIC DNA]</scope>
    <source>
        <strain evidence="1 2">DSM 18107</strain>
    </source>
</reference>
<proteinExistence type="predicted"/>
<accession>A0A2P8G2A6</accession>
<evidence type="ECO:0000313" key="2">
    <source>
        <dbReference type="Proteomes" id="UP000240978"/>
    </source>
</evidence>
<organism evidence="1 2">
    <name type="scientific">Chitinophaga ginsengisoli</name>
    <dbReference type="NCBI Taxonomy" id="363837"/>
    <lineage>
        <taxon>Bacteria</taxon>
        <taxon>Pseudomonadati</taxon>
        <taxon>Bacteroidota</taxon>
        <taxon>Chitinophagia</taxon>
        <taxon>Chitinophagales</taxon>
        <taxon>Chitinophagaceae</taxon>
        <taxon>Chitinophaga</taxon>
    </lineage>
</organism>
<dbReference type="AlphaFoldDB" id="A0A2P8G2A6"/>
<keyword evidence="2" id="KW-1185">Reference proteome</keyword>